<sequence length="59" mass="6940">MFEFGNSYPLAMSALLGDNDNSRDYFYSLPEEIQKKVLSANLHSEQEVYDYVNRLMEKK</sequence>
<proteinExistence type="predicted"/>
<dbReference type="EMBL" id="JACRTD010000001">
    <property type="protein sequence ID" value="MBC8584135.1"/>
    <property type="molecule type" value="Genomic_DNA"/>
</dbReference>
<accession>A0A926EKN8</accession>
<dbReference type="Proteomes" id="UP000623678">
    <property type="component" value="Unassembled WGS sequence"/>
</dbReference>
<comment type="caution">
    <text evidence="1">The sequence shown here is derived from an EMBL/GenBank/DDBJ whole genome shotgun (WGS) entry which is preliminary data.</text>
</comment>
<name>A0A926EKN8_9FIRM</name>
<dbReference type="RefSeq" id="WP_262393987.1">
    <property type="nucleotide sequence ID" value="NZ_JACRTD010000001.1"/>
</dbReference>
<gene>
    <name evidence="1" type="ORF">H8705_00865</name>
</gene>
<evidence type="ECO:0000313" key="1">
    <source>
        <dbReference type="EMBL" id="MBC8584135.1"/>
    </source>
</evidence>
<dbReference type="AlphaFoldDB" id="A0A926EKN8"/>
<keyword evidence="2" id="KW-1185">Reference proteome</keyword>
<evidence type="ECO:0000313" key="2">
    <source>
        <dbReference type="Proteomes" id="UP000623678"/>
    </source>
</evidence>
<reference evidence="1" key="1">
    <citation type="submission" date="2020-08" db="EMBL/GenBank/DDBJ databases">
        <title>Genome public.</title>
        <authorList>
            <person name="Liu C."/>
            <person name="Sun Q."/>
        </authorList>
    </citation>
    <scope>NUCLEOTIDE SEQUENCE</scope>
    <source>
        <strain evidence="1">NSJ-64</strain>
    </source>
</reference>
<protein>
    <submittedName>
        <fullName evidence="1">Uncharacterized protein</fullName>
    </submittedName>
</protein>
<organism evidence="1 2">
    <name type="scientific">Youxingia wuxianensis</name>
    <dbReference type="NCBI Taxonomy" id="2763678"/>
    <lineage>
        <taxon>Bacteria</taxon>
        <taxon>Bacillati</taxon>
        <taxon>Bacillota</taxon>
        <taxon>Clostridia</taxon>
        <taxon>Eubacteriales</taxon>
        <taxon>Oscillospiraceae</taxon>
        <taxon>Youxingia</taxon>
    </lineage>
</organism>